<keyword evidence="4" id="KW-1185">Reference proteome</keyword>
<dbReference type="InterPro" id="IPR015835">
    <property type="entry name" value="HMP/thiamine-bd"/>
</dbReference>
<evidence type="ECO:0000256" key="1">
    <source>
        <dbReference type="PIRSR" id="PIRSR021331-1"/>
    </source>
</evidence>
<sequence>MNKQCGNSRIAGCSFSVHPMSDHFIQHIMDSLKEVDTSKVWLHTDDVTTTIRGRMEHVFDVTKAILLTVSKSGVHVAFQGTYSIGCPGDSAGDVYMAETSERANEPSIHSIQQPIAAKFSLYPMGGGNYMDTIYQQIDHMKENGVNVSPAHYSTRLDGDTHQIFNGLESVFRETEQSGSSHTVMTVTVSANSPSTKGNEA</sequence>
<dbReference type="Gene3D" id="3.30.70.930">
    <property type="match status" value="2"/>
</dbReference>
<evidence type="ECO:0000259" key="2">
    <source>
        <dbReference type="Pfam" id="PF07615"/>
    </source>
</evidence>
<dbReference type="RefSeq" id="WP_188377668.1">
    <property type="nucleotide sequence ID" value="NZ_BMEL01000003.1"/>
</dbReference>
<dbReference type="InterPro" id="IPR029756">
    <property type="entry name" value="MTH1187/YkoF-like"/>
</dbReference>
<organism evidence="3 4">
    <name type="scientific">Halobacillus andaensis</name>
    <dbReference type="NCBI Taxonomy" id="1176239"/>
    <lineage>
        <taxon>Bacteria</taxon>
        <taxon>Bacillati</taxon>
        <taxon>Bacillota</taxon>
        <taxon>Bacilli</taxon>
        <taxon>Bacillales</taxon>
        <taxon>Bacillaceae</taxon>
        <taxon>Halobacillus</taxon>
    </lineage>
</organism>
<protein>
    <submittedName>
        <fullName evidence="3">HMP/thiamine-binding protein YkoF</fullName>
    </submittedName>
</protein>
<dbReference type="EMBL" id="BMEL01000003">
    <property type="protein sequence ID" value="GGF23576.1"/>
    <property type="molecule type" value="Genomic_DNA"/>
</dbReference>
<dbReference type="Proteomes" id="UP000660110">
    <property type="component" value="Unassembled WGS sequence"/>
</dbReference>
<evidence type="ECO:0000313" key="4">
    <source>
        <dbReference type="Proteomes" id="UP000660110"/>
    </source>
</evidence>
<dbReference type="AlphaFoldDB" id="A0A917EWV4"/>
<reference evidence="3" key="1">
    <citation type="journal article" date="2014" name="Int. J. Syst. Evol. Microbiol.">
        <title>Complete genome sequence of Corynebacterium casei LMG S-19264T (=DSM 44701T), isolated from a smear-ripened cheese.</title>
        <authorList>
            <consortium name="US DOE Joint Genome Institute (JGI-PGF)"/>
            <person name="Walter F."/>
            <person name="Albersmeier A."/>
            <person name="Kalinowski J."/>
            <person name="Ruckert C."/>
        </authorList>
    </citation>
    <scope>NUCLEOTIDE SEQUENCE</scope>
    <source>
        <strain evidence="3">CGMCC 1.12153</strain>
    </source>
</reference>
<dbReference type="SUPFAM" id="SSF89957">
    <property type="entry name" value="MTH1187/YkoF-like"/>
    <property type="match status" value="1"/>
</dbReference>
<gene>
    <name evidence="3" type="primary">ykoF</name>
    <name evidence="3" type="ORF">GCM10010954_22980</name>
</gene>
<name>A0A917EWV4_HALAA</name>
<dbReference type="InterPro" id="IPR011522">
    <property type="entry name" value="Thiamin/HMP-bd_put_YkoF"/>
</dbReference>
<proteinExistence type="predicted"/>
<feature type="domain" description="Thiamin/hydroxymethyl pyrimidine-binding YkoF putative" evidence="2">
    <location>
        <begin position="116"/>
        <end position="194"/>
    </location>
</feature>
<comment type="caution">
    <text evidence="3">The sequence shown here is derived from an EMBL/GenBank/DDBJ whole genome shotgun (WGS) entry which is preliminary data.</text>
</comment>
<feature type="binding site" evidence="1">
    <location>
        <position position="49"/>
    </location>
    <ligand>
        <name>thiamine</name>
        <dbReference type="ChEBI" id="CHEBI:18385"/>
    </ligand>
</feature>
<feature type="domain" description="Thiamin/hydroxymethyl pyrimidine-binding YkoF putative" evidence="2">
    <location>
        <begin position="10"/>
        <end position="89"/>
    </location>
</feature>
<evidence type="ECO:0000313" key="3">
    <source>
        <dbReference type="EMBL" id="GGF23576.1"/>
    </source>
</evidence>
<dbReference type="PIRSF" id="PIRSF021331">
    <property type="entry name" value="YkoF"/>
    <property type="match status" value="1"/>
</dbReference>
<dbReference type="GO" id="GO:0030975">
    <property type="term" value="F:thiamine binding"/>
    <property type="evidence" value="ECO:0007669"/>
    <property type="project" value="InterPro"/>
</dbReference>
<reference evidence="3" key="2">
    <citation type="submission" date="2020-09" db="EMBL/GenBank/DDBJ databases">
        <authorList>
            <person name="Sun Q."/>
            <person name="Zhou Y."/>
        </authorList>
    </citation>
    <scope>NUCLEOTIDE SEQUENCE</scope>
    <source>
        <strain evidence="3">CGMCC 1.12153</strain>
    </source>
</reference>
<feature type="binding site" evidence="1">
    <location>
        <position position="17"/>
    </location>
    <ligand>
        <name>thiamine</name>
        <dbReference type="ChEBI" id="CHEBI:18385"/>
    </ligand>
</feature>
<dbReference type="Pfam" id="PF07615">
    <property type="entry name" value="Ykof"/>
    <property type="match status" value="2"/>
</dbReference>
<accession>A0A917EWV4</accession>